<reference evidence="2 3" key="1">
    <citation type="submission" date="2015-03" db="EMBL/GenBank/DDBJ databases">
        <title>Luteipulveratus halotolerans sp. nov., a novel actinobacterium (Dermacoccaceae) from Sarawak, Malaysia.</title>
        <authorList>
            <person name="Juboi H."/>
            <person name="Basik A."/>
            <person name="Shamsul S.S."/>
            <person name="Arnold P."/>
            <person name="Schmitt E.K."/>
            <person name="Sanglier J.-J."/>
            <person name="Yeo T."/>
        </authorList>
    </citation>
    <scope>NUCLEOTIDE SEQUENCE [LARGE SCALE GENOMIC DNA]</scope>
    <source>
        <strain evidence="2 3">MN07-A0370</strain>
    </source>
</reference>
<dbReference type="STRING" id="571913.VV02_10280"/>
<name>A0A0K1JHH2_9MICO</name>
<evidence type="ECO:0008006" key="4">
    <source>
        <dbReference type="Google" id="ProtNLM"/>
    </source>
</evidence>
<keyword evidence="3" id="KW-1185">Reference proteome</keyword>
<gene>
    <name evidence="2" type="ORF">VV02_10280</name>
</gene>
<dbReference type="EMBL" id="CP011112">
    <property type="protein sequence ID" value="AKU16159.1"/>
    <property type="molecule type" value="Genomic_DNA"/>
</dbReference>
<feature type="compositionally biased region" description="Basic and acidic residues" evidence="1">
    <location>
        <begin position="17"/>
        <end position="33"/>
    </location>
</feature>
<proteinExistence type="predicted"/>
<evidence type="ECO:0000313" key="2">
    <source>
        <dbReference type="EMBL" id="AKU16159.1"/>
    </source>
</evidence>
<dbReference type="KEGG" id="lmoi:VV02_10280"/>
<feature type="region of interest" description="Disordered" evidence="1">
    <location>
        <begin position="1"/>
        <end position="99"/>
    </location>
</feature>
<accession>A0A0K1JHH2</accession>
<dbReference type="Proteomes" id="UP000066480">
    <property type="component" value="Chromosome"/>
</dbReference>
<sequence length="99" mass="10270">MAITDLINKAKQWASKNPDKARQAIDKVEDAVDSKTGGKYRAQVDKAGDAVGGQLGVPKGTDQGQQQAPQGDGQTPAPQQPEGQKPQAPQQGQEPPAAG</sequence>
<evidence type="ECO:0000313" key="3">
    <source>
        <dbReference type="Proteomes" id="UP000066480"/>
    </source>
</evidence>
<dbReference type="Pfam" id="PF14013">
    <property type="entry name" value="MT0933_antitox"/>
    <property type="match status" value="1"/>
</dbReference>
<dbReference type="InterPro" id="IPR028037">
    <property type="entry name" value="Antitoxin_Rv0909/MT0933"/>
</dbReference>
<protein>
    <recommendedName>
        <fullName evidence="4">Antitoxin</fullName>
    </recommendedName>
</protein>
<evidence type="ECO:0000256" key="1">
    <source>
        <dbReference type="SAM" id="MobiDB-lite"/>
    </source>
</evidence>
<feature type="compositionally biased region" description="Low complexity" evidence="1">
    <location>
        <begin position="60"/>
        <end position="99"/>
    </location>
</feature>
<dbReference type="AlphaFoldDB" id="A0A0K1JHH2"/>
<organism evidence="2 3">
    <name type="scientific">Luteipulveratus mongoliensis</name>
    <dbReference type="NCBI Taxonomy" id="571913"/>
    <lineage>
        <taxon>Bacteria</taxon>
        <taxon>Bacillati</taxon>
        <taxon>Actinomycetota</taxon>
        <taxon>Actinomycetes</taxon>
        <taxon>Micrococcales</taxon>
        <taxon>Dermacoccaceae</taxon>
        <taxon>Luteipulveratus</taxon>
    </lineage>
</organism>
<dbReference type="RefSeq" id="WP_052591431.1">
    <property type="nucleotide sequence ID" value="NZ_CP011112.1"/>
</dbReference>